<keyword evidence="3" id="KW-1185">Reference proteome</keyword>
<organism evidence="2 3">
    <name type="scientific">Cyclotella atomus</name>
    <dbReference type="NCBI Taxonomy" id="382360"/>
    <lineage>
        <taxon>Eukaryota</taxon>
        <taxon>Sar</taxon>
        <taxon>Stramenopiles</taxon>
        <taxon>Ochrophyta</taxon>
        <taxon>Bacillariophyta</taxon>
        <taxon>Coscinodiscophyceae</taxon>
        <taxon>Thalassiosirophycidae</taxon>
        <taxon>Stephanodiscales</taxon>
        <taxon>Stephanodiscaceae</taxon>
        <taxon>Cyclotella</taxon>
    </lineage>
</organism>
<protein>
    <submittedName>
        <fullName evidence="2">Uncharacterized protein</fullName>
    </submittedName>
</protein>
<feature type="region of interest" description="Disordered" evidence="1">
    <location>
        <begin position="35"/>
        <end position="55"/>
    </location>
</feature>
<evidence type="ECO:0000313" key="2">
    <source>
        <dbReference type="EMBL" id="KAL3786833.1"/>
    </source>
</evidence>
<feature type="region of interest" description="Disordered" evidence="1">
    <location>
        <begin position="340"/>
        <end position="391"/>
    </location>
</feature>
<sequence>MMVASLQRNATILAAQMARSSRSITPALACSRPSARFSANATESNDDAPKPHPQRFVDPSIELHPGELSDLPPNFHQFRGPGPLPESMAKHSRHAGDGRDAYWRPPWKSRAEIISAEDLANMPKVTFSEEFESLADGMITLSWLTDAQASQMYQFYVDLMTAFVAKNKETVQDKDWGVLSAHTSHEYVVRVVAQKYNVTTSRAGGVIQLKHNEEQLKKDPNFEVDHKLQAHIDNKIRQNISEVYRSYGEKDPLEFVEDPIASAGLIGHEDTGAPGITKVSDLIDVDALIERTKRQEKQQAIRKMRTHMYVEDVDDRTVNVRLDKEARRYLKSSAKLSNLYSSEAPKSDDDADTAPSEDDDVPSIEALPEDDKPRTKVPTIPEYATPYPENNAGYKAQAKTRRPRWKYAAQIINTRALEHPPNSDHHGKKAAARYKAKRHGRVVDGNTLIEEDGKVRVATRAELEQTSWKHVRNESEFMFKGVKQAWLKRQLEGEVGGWGFQEEVNAPKPVEVSAEEDATSEGDDDNSGEESPDAAGEESKDEKKD</sequence>
<proteinExistence type="predicted"/>
<feature type="compositionally biased region" description="Acidic residues" evidence="1">
    <location>
        <begin position="349"/>
        <end position="362"/>
    </location>
</feature>
<dbReference type="Proteomes" id="UP001530400">
    <property type="component" value="Unassembled WGS sequence"/>
</dbReference>
<evidence type="ECO:0000256" key="1">
    <source>
        <dbReference type="SAM" id="MobiDB-lite"/>
    </source>
</evidence>
<comment type="caution">
    <text evidence="2">The sequence shown here is derived from an EMBL/GenBank/DDBJ whole genome shotgun (WGS) entry which is preliminary data.</text>
</comment>
<dbReference type="AlphaFoldDB" id="A0ABD3PFH3"/>
<gene>
    <name evidence="2" type="ORF">ACHAWO_012510</name>
</gene>
<feature type="compositionally biased region" description="Acidic residues" evidence="1">
    <location>
        <begin position="513"/>
        <end position="536"/>
    </location>
</feature>
<feature type="region of interest" description="Disordered" evidence="1">
    <location>
        <begin position="496"/>
        <end position="545"/>
    </location>
</feature>
<evidence type="ECO:0000313" key="3">
    <source>
        <dbReference type="Proteomes" id="UP001530400"/>
    </source>
</evidence>
<dbReference type="EMBL" id="JALLPJ020000634">
    <property type="protein sequence ID" value="KAL3786833.1"/>
    <property type="molecule type" value="Genomic_DNA"/>
</dbReference>
<accession>A0ABD3PFH3</accession>
<reference evidence="2 3" key="1">
    <citation type="submission" date="2024-10" db="EMBL/GenBank/DDBJ databases">
        <title>Updated reference genomes for cyclostephanoid diatoms.</title>
        <authorList>
            <person name="Roberts W.R."/>
            <person name="Alverson A.J."/>
        </authorList>
    </citation>
    <scope>NUCLEOTIDE SEQUENCE [LARGE SCALE GENOMIC DNA]</scope>
    <source>
        <strain evidence="2 3">AJA010-31</strain>
    </source>
</reference>
<name>A0ABD3PFH3_9STRA</name>